<dbReference type="InterPro" id="IPR001958">
    <property type="entry name" value="Tet-R_TetA/multi-R_MdtG-like"/>
</dbReference>
<evidence type="ECO:0000256" key="5">
    <source>
        <dbReference type="ARBA" id="ARBA00022989"/>
    </source>
</evidence>
<feature type="transmembrane region" description="Helical" evidence="7">
    <location>
        <begin position="351"/>
        <end position="373"/>
    </location>
</feature>
<evidence type="ECO:0000256" key="7">
    <source>
        <dbReference type="SAM" id="Phobius"/>
    </source>
</evidence>
<dbReference type="GO" id="GO:0005886">
    <property type="term" value="C:plasma membrane"/>
    <property type="evidence" value="ECO:0007669"/>
    <property type="project" value="UniProtKB-SubCell"/>
</dbReference>
<keyword evidence="10" id="KW-1185">Reference proteome</keyword>
<feature type="transmembrane region" description="Helical" evidence="7">
    <location>
        <begin position="47"/>
        <end position="70"/>
    </location>
</feature>
<dbReference type="PRINTS" id="PR01035">
    <property type="entry name" value="TCRTETA"/>
</dbReference>
<feature type="transmembrane region" description="Helical" evidence="7">
    <location>
        <begin position="224"/>
        <end position="241"/>
    </location>
</feature>
<dbReference type="InterPro" id="IPR011701">
    <property type="entry name" value="MFS"/>
</dbReference>
<dbReference type="Proteomes" id="UP000321408">
    <property type="component" value="Chromosome"/>
</dbReference>
<feature type="transmembrane region" description="Helical" evidence="7">
    <location>
        <begin position="379"/>
        <end position="399"/>
    </location>
</feature>
<dbReference type="SUPFAM" id="SSF103473">
    <property type="entry name" value="MFS general substrate transporter"/>
    <property type="match status" value="1"/>
</dbReference>
<reference evidence="9 10" key="2">
    <citation type="journal article" date="2024" name="Int. J. Syst. Evol. Microbiol.">
        <title>Promethearchaeum syntrophicum gen. nov., sp. nov., an anaerobic, obligately syntrophic archaeon, the first isolate of the lineage 'Asgard' archaea, and proposal of the new archaeal phylum Promethearchaeota phyl. nov. and kingdom Promethearchaeati regn. nov.</title>
        <authorList>
            <person name="Imachi H."/>
            <person name="Nobu M.K."/>
            <person name="Kato S."/>
            <person name="Takaki Y."/>
            <person name="Miyazaki M."/>
            <person name="Miyata M."/>
            <person name="Ogawara M."/>
            <person name="Saito Y."/>
            <person name="Sakai S."/>
            <person name="Tahara Y.O."/>
            <person name="Takano Y."/>
            <person name="Tasumi E."/>
            <person name="Uematsu K."/>
            <person name="Yoshimura T."/>
            <person name="Itoh T."/>
            <person name="Ohkuma M."/>
            <person name="Takai K."/>
        </authorList>
    </citation>
    <scope>NUCLEOTIDE SEQUENCE [LARGE SCALE GENOMIC DNA]</scope>
    <source>
        <strain evidence="9 10">MK-D1</strain>
    </source>
</reference>
<feature type="transmembrane region" description="Helical" evidence="7">
    <location>
        <begin position="106"/>
        <end position="123"/>
    </location>
</feature>
<dbReference type="CDD" id="cd17329">
    <property type="entry name" value="MFS_MdtH_MDR_like"/>
    <property type="match status" value="1"/>
</dbReference>
<feature type="transmembrane region" description="Helical" evidence="7">
    <location>
        <begin position="287"/>
        <end position="310"/>
    </location>
</feature>
<proteinExistence type="predicted"/>
<gene>
    <name evidence="9" type="ORF">DSAG12_03129</name>
</gene>
<organism evidence="9 10">
    <name type="scientific">Promethearchaeum syntrophicum</name>
    <dbReference type="NCBI Taxonomy" id="2594042"/>
    <lineage>
        <taxon>Archaea</taxon>
        <taxon>Promethearchaeati</taxon>
        <taxon>Promethearchaeota</taxon>
        <taxon>Promethearchaeia</taxon>
        <taxon>Promethearchaeales</taxon>
        <taxon>Promethearchaeaceae</taxon>
        <taxon>Promethearchaeum</taxon>
    </lineage>
</organism>
<name>A0A5B9DEM4_9ARCH</name>
<dbReference type="GO" id="GO:0022857">
    <property type="term" value="F:transmembrane transporter activity"/>
    <property type="evidence" value="ECO:0007669"/>
    <property type="project" value="InterPro"/>
</dbReference>
<evidence type="ECO:0000259" key="8">
    <source>
        <dbReference type="PROSITE" id="PS50850"/>
    </source>
</evidence>
<feature type="transmembrane region" description="Helical" evidence="7">
    <location>
        <begin position="82"/>
        <end position="100"/>
    </location>
</feature>
<dbReference type="GeneID" id="41331099"/>
<evidence type="ECO:0000256" key="1">
    <source>
        <dbReference type="ARBA" id="ARBA00004651"/>
    </source>
</evidence>
<dbReference type="PANTHER" id="PTHR23517:SF3">
    <property type="entry name" value="INTEGRAL MEMBRANE TRANSPORT PROTEIN"/>
    <property type="match status" value="1"/>
</dbReference>
<dbReference type="RefSeq" id="WP_147664193.1">
    <property type="nucleotide sequence ID" value="NZ_CP042905.2"/>
</dbReference>
<feature type="transmembrane region" description="Helical" evidence="7">
    <location>
        <begin position="169"/>
        <end position="187"/>
    </location>
</feature>
<evidence type="ECO:0000313" key="10">
    <source>
        <dbReference type="Proteomes" id="UP000321408"/>
    </source>
</evidence>
<keyword evidence="4 7" id="KW-0812">Transmembrane</keyword>
<dbReference type="InterPro" id="IPR036259">
    <property type="entry name" value="MFS_trans_sf"/>
</dbReference>
<evidence type="ECO:0000256" key="4">
    <source>
        <dbReference type="ARBA" id="ARBA00022692"/>
    </source>
</evidence>
<dbReference type="OrthoDB" id="117970at2157"/>
<dbReference type="EMBL" id="CP042905">
    <property type="protein sequence ID" value="QEE17297.1"/>
    <property type="molecule type" value="Genomic_DNA"/>
</dbReference>
<dbReference type="Pfam" id="PF07690">
    <property type="entry name" value="MFS_1"/>
    <property type="match status" value="1"/>
</dbReference>
<keyword evidence="6 7" id="KW-0472">Membrane</keyword>
<comment type="subcellular location">
    <subcellularLocation>
        <location evidence="1">Cell membrane</location>
        <topology evidence="1">Multi-pass membrane protein</topology>
    </subcellularLocation>
</comment>
<dbReference type="KEGG" id="psyt:DSAG12_03129"/>
<feature type="transmembrane region" description="Helical" evidence="7">
    <location>
        <begin position="316"/>
        <end position="339"/>
    </location>
</feature>
<feature type="transmembrane region" description="Helical" evidence="7">
    <location>
        <begin position="261"/>
        <end position="280"/>
    </location>
</feature>
<feature type="domain" description="Major facilitator superfamily (MFS) profile" evidence="8">
    <location>
        <begin position="15"/>
        <end position="404"/>
    </location>
</feature>
<keyword evidence="5 7" id="KW-1133">Transmembrane helix</keyword>
<evidence type="ECO:0000313" key="9">
    <source>
        <dbReference type="EMBL" id="QEE17297.1"/>
    </source>
</evidence>
<dbReference type="InterPro" id="IPR020846">
    <property type="entry name" value="MFS_dom"/>
</dbReference>
<evidence type="ECO:0000256" key="3">
    <source>
        <dbReference type="ARBA" id="ARBA00022475"/>
    </source>
</evidence>
<dbReference type="PANTHER" id="PTHR23517">
    <property type="entry name" value="RESISTANCE PROTEIN MDTM, PUTATIVE-RELATED-RELATED"/>
    <property type="match status" value="1"/>
</dbReference>
<dbReference type="AlphaFoldDB" id="A0A5B9DEM4"/>
<evidence type="ECO:0000256" key="6">
    <source>
        <dbReference type="ARBA" id="ARBA00023136"/>
    </source>
</evidence>
<keyword evidence="2" id="KW-0813">Transport</keyword>
<accession>A0A5B9DEM4</accession>
<feature type="transmembrane region" description="Helical" evidence="7">
    <location>
        <begin position="16"/>
        <end position="41"/>
    </location>
</feature>
<dbReference type="Gene3D" id="1.20.1250.20">
    <property type="entry name" value="MFS general substrate transporter like domains"/>
    <property type="match status" value="1"/>
</dbReference>
<evidence type="ECO:0000256" key="2">
    <source>
        <dbReference type="ARBA" id="ARBA00022448"/>
    </source>
</evidence>
<protein>
    <submittedName>
        <fullName evidence="9">MDR family MFS transporter</fullName>
    </submittedName>
</protein>
<sequence>MFTKAKKTYKEFPDTFWVITLGSFIDQIGGFMLMPFISFYMTSTFGIGMIEAGIVFLIVGLGSLVGGIIGGALTDKFGRKSMALYGLLMSGLFSLILIFINNLTTLYIVVGLMGLVGSLGGPARGAMIADVLPPEQRAEGYGILRVAINLSATIGPALGGFLLGQGFMWIFIGDAVTSAITAVIFYIKVPETKPIKKIEDTDIPAKPETVGQSMGGYKDVFKDWKFMFFIGISMIMTLVYMNMNFTLPVFLIDDLSFSPQIYGWLISMNAFMVVVLQFYITRKVKKFPALIVIAIGNLLYGIGFAMYGFISSLAFVFIAMIIITIGEMIIAPFSEAIAATFAPEDKRGRYLAVYGWSGLFPMMLGNIAFGAVMDKLDSIWVWYICGILSIFAVGGYLLLNKLAKGRFNEGSSTDVEEVDETEVLSESGSQILKKAI</sequence>
<keyword evidence="3" id="KW-1003">Cell membrane</keyword>
<dbReference type="PROSITE" id="PS50850">
    <property type="entry name" value="MFS"/>
    <property type="match status" value="1"/>
</dbReference>
<dbReference type="InterPro" id="IPR050171">
    <property type="entry name" value="MFS_Transporters"/>
</dbReference>
<reference evidence="9 10" key="1">
    <citation type="journal article" date="2020" name="Nature">
        <title>Isolation of an archaeon at the prokaryote-eukaryote interface.</title>
        <authorList>
            <person name="Imachi H."/>
            <person name="Nobu M.K."/>
            <person name="Nakahara N."/>
            <person name="Morono Y."/>
            <person name="Ogawara M."/>
            <person name="Takaki Y."/>
            <person name="Takano Y."/>
            <person name="Uematsu K."/>
            <person name="Ikuta T."/>
            <person name="Ito M."/>
            <person name="Matsui Y."/>
            <person name="Miyazaki M."/>
            <person name="Murata K."/>
            <person name="Saito Y."/>
            <person name="Sakai S."/>
            <person name="Song C."/>
            <person name="Tasumi E."/>
            <person name="Yamanaka Y."/>
            <person name="Yamaguchi T."/>
            <person name="Kamagata Y."/>
            <person name="Tamaki H."/>
            <person name="Takai K."/>
        </authorList>
    </citation>
    <scope>NUCLEOTIDE SEQUENCE [LARGE SCALE GENOMIC DNA]</scope>
    <source>
        <strain evidence="9 10">MK-D1</strain>
    </source>
</reference>